<dbReference type="EMBL" id="AJJH01000104">
    <property type="protein sequence ID" value="EID78247.1"/>
    <property type="molecule type" value="Genomic_DNA"/>
</dbReference>
<dbReference type="InterPro" id="IPR050090">
    <property type="entry name" value="Tyrosine_recombinase_XerCD"/>
</dbReference>
<dbReference type="Proteomes" id="UP000006447">
    <property type="component" value="Unassembled WGS sequence"/>
</dbReference>
<feature type="domain" description="Tyr recombinase" evidence="2">
    <location>
        <begin position="103"/>
        <end position="299"/>
    </location>
</feature>
<comment type="caution">
    <text evidence="3">The sequence shown here is derived from an EMBL/GenBank/DDBJ whole genome shotgun (WGS) entry which is preliminary data.</text>
</comment>
<dbReference type="GO" id="GO:0003677">
    <property type="term" value="F:DNA binding"/>
    <property type="evidence" value="ECO:0007669"/>
    <property type="project" value="InterPro"/>
</dbReference>
<dbReference type="PATRIC" id="fig|1165867.3.peg.3996"/>
<organism evidence="3 4">
    <name type="scientific">Rhodococcus opacus RKJ300 = JCM 13270</name>
    <dbReference type="NCBI Taxonomy" id="1165867"/>
    <lineage>
        <taxon>Bacteria</taxon>
        <taxon>Bacillati</taxon>
        <taxon>Actinomycetota</taxon>
        <taxon>Actinomycetes</taxon>
        <taxon>Mycobacteriales</taxon>
        <taxon>Nocardiaceae</taxon>
        <taxon>Rhodococcus</taxon>
    </lineage>
</organism>
<protein>
    <submittedName>
        <fullName evidence="3">Integrase/recombinase</fullName>
    </submittedName>
</protein>
<dbReference type="InterPro" id="IPR011010">
    <property type="entry name" value="DNA_brk_join_enz"/>
</dbReference>
<dbReference type="SUPFAM" id="SSF56349">
    <property type="entry name" value="DNA breaking-rejoining enzymes"/>
    <property type="match status" value="1"/>
</dbReference>
<dbReference type="Gene3D" id="1.10.443.10">
    <property type="entry name" value="Intergrase catalytic core"/>
    <property type="match status" value="1"/>
</dbReference>
<dbReference type="PANTHER" id="PTHR30349:SF64">
    <property type="entry name" value="PROPHAGE INTEGRASE INTD-RELATED"/>
    <property type="match status" value="1"/>
</dbReference>
<name>I0WPD1_RHOOP</name>
<evidence type="ECO:0000313" key="3">
    <source>
        <dbReference type="EMBL" id="EID78247.1"/>
    </source>
</evidence>
<dbReference type="GO" id="GO:0006310">
    <property type="term" value="P:DNA recombination"/>
    <property type="evidence" value="ECO:0007669"/>
    <property type="project" value="UniProtKB-KW"/>
</dbReference>
<dbReference type="InterPro" id="IPR013762">
    <property type="entry name" value="Integrase-like_cat_sf"/>
</dbReference>
<gene>
    <name evidence="3" type="ORF">W59_19583</name>
</gene>
<sequence>MTNYTSAFASHITAMLELRDSLGLYTGPLPFVMQNFDRFCLAKYPDTTALTRELATEWCDEGKSAGGSGYKMHAIRSFGKCLQSVGADAFVMPSAWIGKPARRLPHMFTDDELERFFNACDRIGPSKLSPYREHIIPVVFRLMLGCGLRPQEARRLRRADVDLDTMVLTVVQGKRRKDRLVPVGDDMTELLARFDRLADVRQPDREWFFEQTSGRPYPPRWLTAQYHRVRAIADGVAPGSTPYTLRHNYATRTLARWVDEGRDLGVWLPYLSAYMGHATYTATAYYVHLLPQRIAATGLTSADGVIPEPPL</sequence>
<keyword evidence="1" id="KW-0233">DNA recombination</keyword>
<dbReference type="InterPro" id="IPR002104">
    <property type="entry name" value="Integrase_catalytic"/>
</dbReference>
<dbReference type="PANTHER" id="PTHR30349">
    <property type="entry name" value="PHAGE INTEGRASE-RELATED"/>
    <property type="match status" value="1"/>
</dbReference>
<evidence type="ECO:0000313" key="4">
    <source>
        <dbReference type="Proteomes" id="UP000006447"/>
    </source>
</evidence>
<dbReference type="RefSeq" id="WP_007298608.1">
    <property type="nucleotide sequence ID" value="NZ_AJJH01000104.1"/>
</dbReference>
<dbReference type="AlphaFoldDB" id="I0WPD1"/>
<proteinExistence type="predicted"/>
<reference evidence="3 4" key="1">
    <citation type="journal article" date="2012" name="J. Bacteriol.">
        <title>Draft genome sequence of the nitrophenol-degrading actinomycete Rhodococcus imtechensis RKJ300.</title>
        <authorList>
            <person name="Vikram S."/>
            <person name="Kumar S."/>
            <person name="Subramanian S."/>
            <person name="Raghava G.P."/>
        </authorList>
    </citation>
    <scope>NUCLEOTIDE SEQUENCE [LARGE SCALE GENOMIC DNA]</scope>
    <source>
        <strain evidence="3 4">RKJ300</strain>
    </source>
</reference>
<accession>I0WPD1</accession>
<dbReference type="Pfam" id="PF00589">
    <property type="entry name" value="Phage_integrase"/>
    <property type="match status" value="1"/>
</dbReference>
<evidence type="ECO:0000256" key="1">
    <source>
        <dbReference type="ARBA" id="ARBA00023172"/>
    </source>
</evidence>
<dbReference type="PROSITE" id="PS51898">
    <property type="entry name" value="TYR_RECOMBINASE"/>
    <property type="match status" value="1"/>
</dbReference>
<dbReference type="GO" id="GO:0015074">
    <property type="term" value="P:DNA integration"/>
    <property type="evidence" value="ECO:0007669"/>
    <property type="project" value="InterPro"/>
</dbReference>
<evidence type="ECO:0000259" key="2">
    <source>
        <dbReference type="PROSITE" id="PS51898"/>
    </source>
</evidence>